<organism evidence="1 2">
    <name type="scientific">Herbaspirillum seropedicae (strain SmR1)</name>
    <dbReference type="NCBI Taxonomy" id="757424"/>
    <lineage>
        <taxon>Bacteria</taxon>
        <taxon>Pseudomonadati</taxon>
        <taxon>Pseudomonadota</taxon>
        <taxon>Betaproteobacteria</taxon>
        <taxon>Burkholderiales</taxon>
        <taxon>Oxalobacteraceae</taxon>
        <taxon>Herbaspirillum</taxon>
    </lineage>
</organism>
<name>D8J078_HERSS</name>
<dbReference type="AlphaFoldDB" id="D8J078"/>
<dbReference type="STRING" id="757424.Hsero_0898"/>
<keyword evidence="2" id="KW-1185">Reference proteome</keyword>
<protein>
    <submittedName>
        <fullName evidence="1">Uncharacterized protein</fullName>
    </submittedName>
</protein>
<sequence>MPLAFHDLLTEQKGREAEMDELAKFKKQMSDLGLLLDESKSLFQLAEKSSLQLPAERQECREVMASLRHLIGQMKPMCLQLEILLVEYGKEGAAANDKSSA</sequence>
<proteinExistence type="predicted"/>
<accession>D8J078</accession>
<gene>
    <name evidence="1" type="ordered locus">Hsero_0898</name>
</gene>
<reference evidence="1 2" key="1">
    <citation type="submission" date="2010-04" db="EMBL/GenBank/DDBJ databases">
        <title>The genome of Herbaspirillum seropedicae SmR1, an endophytic, nitrogen-fixing, plant-growth promoting beta-Proteobacteria.</title>
        <authorList>
            <person name="Pedrosa F.O."/>
            <person name="Monteiro R.A."/>
            <person name="Wassem R."/>
            <person name="Cruz L.M."/>
            <person name="Ayub R.A."/>
            <person name="Colauto N.B."/>
            <person name="Fernandez M.A."/>
            <person name="Fungaro M.H.P."/>
            <person name="Grisard E.C."/>
            <person name="Hungria M."/>
            <person name="Madeira H.M.F."/>
            <person name="Nodari R.O."/>
            <person name="Osaku C.A."/>
            <person name="Petzl-Erler M.L."/>
            <person name="Terenzi H."/>
            <person name="Vieira L.G.E."/>
            <person name="Almeida M.I.M."/>
            <person name="Alves L.R."/>
            <person name="Arantes O.M.N."/>
            <person name="Balsanelli E."/>
            <person name="Barcellos F.G."/>
            <person name="Baura V.A."/>
            <person name="Binde D.R."/>
            <person name="Campo R.J."/>
            <person name="Chubatsu L.S."/>
            <person name="Chueire L.M.O."/>
            <person name="Ciferri R.R."/>
            <person name="Correa L.C."/>
            <person name="da Conceicao Silva J.L."/>
            <person name="Dabul A.N.G."/>
            <person name="Dambros B.P."/>
            <person name="Faoro H."/>
            <person name="Favetti A."/>
            <person name="Friedermann G."/>
            <person name="Furlaneto M.C."/>
            <person name="Gasques L.S."/>
            <person name="Gimenes C.C.T."/>
            <person name="Gioppo N.M.R."/>
            <person name="Glienke-Blanco C."/>
            <person name="Godoy L.P."/>
            <person name="Guerra M.P."/>
            <person name="Karp S."/>
            <person name="Kava-Cordeiro V."/>
            <person name="Margarido V.P."/>
            <person name="Mathioni S.M."/>
            <person name="Menck-Soares M.A."/>
            <person name="Murace N.K."/>
            <person name="Nicolas M.F."/>
            <person name="Oliveira C.E.C."/>
            <person name="Pagnan N.A.B."/>
            <person name="Pamphile J.A."/>
            <person name="Patussi E.V."/>
            <person name="Pereira L.F.P."/>
            <person name="Pereira-Ferrari L."/>
            <person name="Pinto F.G.S."/>
            <person name="Precoma C."/>
            <person name="Prioli A.J."/>
            <person name="Prioli S.M.A.P."/>
            <person name="Raittz R.T."/>
            <person name="Ramos H.J.O."/>
            <person name="Ribeiro E.M.S.F."/>
            <person name="Rigo L.U."/>
            <person name="Rocha C.L.M.S.C."/>
            <person name="Rocha S.N."/>
            <person name="Santos K."/>
            <person name="Satori D."/>
            <person name="Silva A.G."/>
            <person name="Simao R.C.G."/>
            <person name="Soares M.A.M."/>
            <person name="Souza E.M."/>
            <person name="Steffens M.B.R."/>
            <person name="Steindel M."/>
            <person name="Tadra-Sfeir M.Z."/>
            <person name="Takahashi E.K."/>
            <person name="Torres R.A."/>
            <person name="Valle J.S."/>
            <person name="Vernal J.I."/>
            <person name="Vilas-Boas L.A."/>
            <person name="Watanabe M.A.E."/>
            <person name="Weiss V.A."/>
            <person name="Yates M.A."/>
            <person name="Souza E.M."/>
        </authorList>
    </citation>
    <scope>NUCLEOTIDE SEQUENCE [LARGE SCALE GENOMIC DNA]</scope>
    <source>
        <strain evidence="1 2">SmR1</strain>
    </source>
</reference>
<dbReference type="EMBL" id="CP002039">
    <property type="protein sequence ID" value="ADJ62415.1"/>
    <property type="molecule type" value="Genomic_DNA"/>
</dbReference>
<evidence type="ECO:0000313" key="2">
    <source>
        <dbReference type="Proteomes" id="UP000000329"/>
    </source>
</evidence>
<dbReference type="KEGG" id="hse:Hsero_0898"/>
<evidence type="ECO:0000313" key="1">
    <source>
        <dbReference type="EMBL" id="ADJ62415.1"/>
    </source>
</evidence>
<dbReference type="HOGENOM" id="CLU_2287638_0_0_4"/>
<dbReference type="Proteomes" id="UP000000329">
    <property type="component" value="Chromosome"/>
</dbReference>